<sequence>MKNPQQNKDEAKEPLMKKCTYCQEIKPLTDFQRRTGRRAGPYSRRGPCRSCRGLAPQERAVTSAPSQEGTKPPVAPAGRRSLEADTSAHPLEASGLASMESERPRRKPITDKARERHRQRVRHLLSRLKPADTHALRLNRNGLIRLRGKTDQGRRWYQEIELDLAMTLVRERMAVIVNPYTVRRLYSNKEFRQYVLKRDRYTCFFCGGYGDTIDHLLPRAKGGHTTPVNCVCACNECNQVKAARDVEEFIESGVPLPNSNDFEPPAAPENPEASEDTLHTKTDS</sequence>
<dbReference type="Pfam" id="PF14279">
    <property type="entry name" value="HNH_5"/>
    <property type="match status" value="1"/>
</dbReference>
<dbReference type="InterPro" id="IPR052892">
    <property type="entry name" value="NA-targeting_endonuclease"/>
</dbReference>
<comment type="caution">
    <text evidence="3">The sequence shown here is derived from an EMBL/GenBank/DDBJ whole genome shotgun (WGS) entry which is preliminary data.</text>
</comment>
<dbReference type="GO" id="GO:0004519">
    <property type="term" value="F:endonuclease activity"/>
    <property type="evidence" value="ECO:0007669"/>
    <property type="project" value="UniProtKB-KW"/>
</dbReference>
<feature type="domain" description="HNH nuclease" evidence="2">
    <location>
        <begin position="190"/>
        <end position="239"/>
    </location>
</feature>
<dbReference type="PANTHER" id="PTHR33877:SF2">
    <property type="entry name" value="OS07G0170200 PROTEIN"/>
    <property type="match status" value="1"/>
</dbReference>
<dbReference type="CDD" id="cd00085">
    <property type="entry name" value="HNHc"/>
    <property type="match status" value="1"/>
</dbReference>
<feature type="region of interest" description="Disordered" evidence="1">
    <location>
        <begin position="253"/>
        <end position="284"/>
    </location>
</feature>
<accession>A0ABY3B6C3</accession>
<evidence type="ECO:0000313" key="3">
    <source>
        <dbReference type="EMBL" id="TQR99587.1"/>
    </source>
</evidence>
<feature type="compositionally biased region" description="Basic and acidic residues" evidence="1">
    <location>
        <begin position="100"/>
        <end position="114"/>
    </location>
</feature>
<dbReference type="InterPro" id="IPR029471">
    <property type="entry name" value="HNH_5"/>
</dbReference>
<dbReference type="Proteomes" id="UP000319219">
    <property type="component" value="Unassembled WGS sequence"/>
</dbReference>
<feature type="region of interest" description="Disordered" evidence="1">
    <location>
        <begin position="28"/>
        <end position="119"/>
    </location>
</feature>
<dbReference type="EMBL" id="VIJZ01000003">
    <property type="protein sequence ID" value="TQR99587.1"/>
    <property type="molecule type" value="Genomic_DNA"/>
</dbReference>
<dbReference type="InterPro" id="IPR003615">
    <property type="entry name" value="HNH_nuc"/>
</dbReference>
<protein>
    <submittedName>
        <fullName evidence="3">HNH endonuclease</fullName>
    </submittedName>
</protein>
<keyword evidence="3" id="KW-0378">Hydrolase</keyword>
<evidence type="ECO:0000256" key="1">
    <source>
        <dbReference type="SAM" id="MobiDB-lite"/>
    </source>
</evidence>
<dbReference type="RefSeq" id="WP_142612573.1">
    <property type="nucleotide sequence ID" value="NZ_VIJZ01000003.1"/>
</dbReference>
<organism evidence="3 4">
    <name type="scientific">Paenibacillus ottowii</name>
    <dbReference type="NCBI Taxonomy" id="2315729"/>
    <lineage>
        <taxon>Bacteria</taxon>
        <taxon>Bacillati</taxon>
        <taxon>Bacillota</taxon>
        <taxon>Bacilli</taxon>
        <taxon>Bacillales</taxon>
        <taxon>Paenibacillaceae</taxon>
        <taxon>Paenibacillus</taxon>
    </lineage>
</organism>
<dbReference type="Gene3D" id="1.10.30.50">
    <property type="match status" value="1"/>
</dbReference>
<dbReference type="PANTHER" id="PTHR33877">
    <property type="entry name" value="SLL1193 PROTEIN"/>
    <property type="match status" value="1"/>
</dbReference>
<proteinExistence type="predicted"/>
<keyword evidence="3" id="KW-0255">Endonuclease</keyword>
<name>A0ABY3B6C3_9BACL</name>
<evidence type="ECO:0000259" key="2">
    <source>
        <dbReference type="SMART" id="SM00507"/>
    </source>
</evidence>
<gene>
    <name evidence="3" type="ORF">FKV70_08750</name>
</gene>
<keyword evidence="3" id="KW-0540">Nuclease</keyword>
<keyword evidence="4" id="KW-1185">Reference proteome</keyword>
<evidence type="ECO:0000313" key="4">
    <source>
        <dbReference type="Proteomes" id="UP000319219"/>
    </source>
</evidence>
<reference evidence="3 4" key="1">
    <citation type="submission" date="2019-07" db="EMBL/GenBank/DDBJ databases">
        <title>Paenibacillus ottowii sp. nov. isolated from a fermentation system processing bovine manure.</title>
        <authorList>
            <person name="Velazquez L.F."/>
            <person name="Rajbanshi S."/>
            <person name="Guan S."/>
            <person name="Hinchee M."/>
            <person name="Welsh A."/>
        </authorList>
    </citation>
    <scope>NUCLEOTIDE SEQUENCE [LARGE SCALE GENOMIC DNA]</scope>
    <source>
        <strain evidence="3 4">MS2379</strain>
    </source>
</reference>
<dbReference type="SMART" id="SM00507">
    <property type="entry name" value="HNHc"/>
    <property type="match status" value="1"/>
</dbReference>